<accession>A0A1H8KG22</accession>
<dbReference type="EMBL" id="FODF01000030">
    <property type="protein sequence ID" value="SEN91910.1"/>
    <property type="molecule type" value="Genomic_DNA"/>
</dbReference>
<dbReference type="STRING" id="215200.SAMN05216454_1306"/>
<evidence type="ECO:0000313" key="2">
    <source>
        <dbReference type="Proteomes" id="UP000199512"/>
    </source>
</evidence>
<name>A0A1H8KG22_9FIRM</name>
<dbReference type="AlphaFoldDB" id="A0A1H8KG22"/>
<dbReference type="InterPro" id="IPR027417">
    <property type="entry name" value="P-loop_NTPase"/>
</dbReference>
<reference evidence="1 2" key="1">
    <citation type="submission" date="2016-10" db="EMBL/GenBank/DDBJ databases">
        <authorList>
            <person name="de Groot N.N."/>
        </authorList>
    </citation>
    <scope>NUCLEOTIDE SEQUENCE [LARGE SCALE GENOMIC DNA]</scope>
    <source>
        <strain evidence="1 2">Calf135</strain>
    </source>
</reference>
<dbReference type="RefSeq" id="WP_091976154.1">
    <property type="nucleotide sequence ID" value="NZ_FODF01000030.1"/>
</dbReference>
<gene>
    <name evidence="1" type="ORF">SAMN05216454_1306</name>
</gene>
<dbReference type="OrthoDB" id="1777195at2"/>
<protein>
    <submittedName>
        <fullName evidence="1">Phage terminase, large subunit, PBSX family</fullName>
    </submittedName>
</protein>
<dbReference type="Gene3D" id="3.30.420.280">
    <property type="match status" value="1"/>
</dbReference>
<proteinExistence type="predicted"/>
<dbReference type="Proteomes" id="UP000199512">
    <property type="component" value="Unassembled WGS sequence"/>
</dbReference>
<organism evidence="1 2">
    <name type="scientific">Peptostreptococcus russellii</name>
    <dbReference type="NCBI Taxonomy" id="215200"/>
    <lineage>
        <taxon>Bacteria</taxon>
        <taxon>Bacillati</taxon>
        <taxon>Bacillota</taxon>
        <taxon>Clostridia</taxon>
        <taxon>Peptostreptococcales</taxon>
        <taxon>Peptostreptococcaceae</taxon>
        <taxon>Peptostreptococcus</taxon>
    </lineage>
</organism>
<dbReference type="Gene3D" id="3.40.50.300">
    <property type="entry name" value="P-loop containing nucleotide triphosphate hydrolases"/>
    <property type="match status" value="1"/>
</dbReference>
<keyword evidence="2" id="KW-1185">Reference proteome</keyword>
<evidence type="ECO:0000313" key="1">
    <source>
        <dbReference type="EMBL" id="SEN91910.1"/>
    </source>
</evidence>
<sequence>MSNHIMPLSEKYIDFCNTVTGVDVDILEGTTASGKTTVGAGVKFMRMVSRSAKKLHIIAAKTTGIAEKNIINADFGILDIHPGAVYYGNGDKSDKIPHIKFEGKVIYILGYDNKDKWKMALGGQYGCVYIDECNTADIEFMREISSRNDYMLLTLNPDDPNLPVYDEFINRSRPYKKYTKDVPVEIMEDLERIEPTPKWRYWFFTFNDNLSLTPEAIEKKKRSVPKGTKLYKNKILGLRGRATGLVFPNFSRQVHVKSERWLRNRLDEKYCREYKLRPWKFTQFTGALDTAYSSESPDTFAMSFQGITDTGVLIYLEEEVYNNANIETPLAPSDIAPLFYAFLEKCRKKWGFSPDNFIDSADQATITEINKFRKRNPKASVYRFTNAWKKMTIIDRIHLMLGWLNSDDGKEPYYHVLDHNKHHIREMESYSWKEDKYEPEDRNDHTINSGQYGFIPYKFKIGER</sequence>